<accession>A0A6I2MQH3</accession>
<name>A0A6I2MQH3_9FLAO</name>
<keyword evidence="3" id="KW-1185">Reference proteome</keyword>
<dbReference type="Proteomes" id="UP000443153">
    <property type="component" value="Unassembled WGS sequence"/>
</dbReference>
<dbReference type="SMART" id="SM01235">
    <property type="entry name" value="Haem_bd"/>
    <property type="match status" value="1"/>
</dbReference>
<dbReference type="EMBL" id="WKJH01000030">
    <property type="protein sequence ID" value="MRX66081.1"/>
    <property type="molecule type" value="Genomic_DNA"/>
</dbReference>
<sequence length="157" mass="17921">MKIIKKIALVLLLVLIAMQFYRPAKNLSQGNHTSDFIAETNPSTEVQVILENACYDCHSNNTKYPWYNNVAPLSYWLSDHVEEGKSELNFSAWGSYSNKKKSHKLEEVAEVLEEGEMPLKSYTLMHSEAELTAAQKDAVIAWANQSRLLYELNQQPQ</sequence>
<dbReference type="Pfam" id="PF14376">
    <property type="entry name" value="Haem_bd"/>
    <property type="match status" value="1"/>
</dbReference>
<proteinExistence type="predicted"/>
<gene>
    <name evidence="2" type="ORF">GJ691_18160</name>
</gene>
<evidence type="ECO:0000259" key="1">
    <source>
        <dbReference type="SMART" id="SM01235"/>
    </source>
</evidence>
<organism evidence="2 3">
    <name type="scientific">Maribacter luteus</name>
    <dbReference type="NCBI Taxonomy" id="2594478"/>
    <lineage>
        <taxon>Bacteria</taxon>
        <taxon>Pseudomonadati</taxon>
        <taxon>Bacteroidota</taxon>
        <taxon>Flavobacteriia</taxon>
        <taxon>Flavobacteriales</taxon>
        <taxon>Flavobacteriaceae</taxon>
        <taxon>Maribacter</taxon>
    </lineage>
</organism>
<comment type="caution">
    <text evidence="2">The sequence shown here is derived from an EMBL/GenBank/DDBJ whole genome shotgun (WGS) entry which is preliminary data.</text>
</comment>
<evidence type="ECO:0000313" key="2">
    <source>
        <dbReference type="EMBL" id="MRX66081.1"/>
    </source>
</evidence>
<dbReference type="OrthoDB" id="196738at2"/>
<protein>
    <submittedName>
        <fullName evidence="2">Cytochrome C</fullName>
    </submittedName>
</protein>
<reference evidence="2 3" key="1">
    <citation type="submission" date="2019-11" db="EMBL/GenBank/DDBJ databases">
        <title>Maribacter lutea sp. nov., a marine bacterium isolated from intertidal sand.</title>
        <authorList>
            <person name="Liu A."/>
        </authorList>
    </citation>
    <scope>NUCLEOTIDE SEQUENCE [LARGE SCALE GENOMIC DNA]</scope>
    <source>
        <strain evidence="2 3">RZ05</strain>
    </source>
</reference>
<feature type="domain" description="Haem-binding" evidence="1">
    <location>
        <begin position="12"/>
        <end position="147"/>
    </location>
</feature>
<evidence type="ECO:0000313" key="3">
    <source>
        <dbReference type="Proteomes" id="UP000443153"/>
    </source>
</evidence>
<dbReference type="AlphaFoldDB" id="A0A6I2MQH3"/>
<dbReference type="RefSeq" id="WP_154369548.1">
    <property type="nucleotide sequence ID" value="NZ_WKJH01000030.1"/>
</dbReference>
<dbReference type="InterPro" id="IPR025992">
    <property type="entry name" value="Haem-bd"/>
</dbReference>